<dbReference type="Proteomes" id="UP000198893">
    <property type="component" value="Unassembled WGS sequence"/>
</dbReference>
<dbReference type="OrthoDB" id="7877278at2"/>
<name>A0A1H8WMC9_9RHOB</name>
<evidence type="ECO:0000313" key="1">
    <source>
        <dbReference type="EMBL" id="SEP28749.1"/>
    </source>
</evidence>
<accession>A0A1H8WMC9</accession>
<keyword evidence="2" id="KW-1185">Reference proteome</keyword>
<organism evidence="1 2">
    <name type="scientific">Salinihabitans flavidus</name>
    <dbReference type="NCBI Taxonomy" id="569882"/>
    <lineage>
        <taxon>Bacteria</taxon>
        <taxon>Pseudomonadati</taxon>
        <taxon>Pseudomonadota</taxon>
        <taxon>Alphaproteobacteria</taxon>
        <taxon>Rhodobacterales</taxon>
        <taxon>Roseobacteraceae</taxon>
        <taxon>Salinihabitans</taxon>
    </lineage>
</organism>
<dbReference type="AlphaFoldDB" id="A0A1H8WMC9"/>
<sequence length="66" mass="7048">MTALARPITPAPLLPEELVPDAVLRDLAHGGPERATGEFTPEDAALLAMYLPDICGELLARRLAAR</sequence>
<protein>
    <submittedName>
        <fullName evidence="1">Uncharacterized protein</fullName>
    </submittedName>
</protein>
<dbReference type="EMBL" id="FODS01000084">
    <property type="protein sequence ID" value="SEP28749.1"/>
    <property type="molecule type" value="Genomic_DNA"/>
</dbReference>
<evidence type="ECO:0000313" key="2">
    <source>
        <dbReference type="Proteomes" id="UP000198893"/>
    </source>
</evidence>
<dbReference type="RefSeq" id="WP_093120907.1">
    <property type="nucleotide sequence ID" value="NZ_FODS01000084.1"/>
</dbReference>
<gene>
    <name evidence="1" type="ORF">SAMN04490248_1842</name>
</gene>
<dbReference type="STRING" id="569882.SAMN04490248_1842"/>
<proteinExistence type="predicted"/>
<reference evidence="1 2" key="1">
    <citation type="submission" date="2016-10" db="EMBL/GenBank/DDBJ databases">
        <authorList>
            <person name="de Groot N.N."/>
        </authorList>
    </citation>
    <scope>NUCLEOTIDE SEQUENCE [LARGE SCALE GENOMIC DNA]</scope>
    <source>
        <strain evidence="1 2">DSM 27842</strain>
    </source>
</reference>